<sequence>MTQAPDSSAAQGGIVERINQCNARREQLNQWLIRRQAEREQLEAQREQLAREAMEAFGTSDLNALRELYNGAMQDLGRSLERFEAEIAEAEAAQARIEASYQQHQQQNQRAEQGGQ</sequence>
<keyword evidence="3" id="KW-1185">Reference proteome</keyword>
<keyword evidence="1" id="KW-0175">Coiled coil</keyword>
<dbReference type="EMBL" id="JALJXV010000003">
    <property type="protein sequence ID" value="MCP1674231.1"/>
    <property type="molecule type" value="Genomic_DNA"/>
</dbReference>
<evidence type="ECO:0000313" key="3">
    <source>
        <dbReference type="Proteomes" id="UP001205843"/>
    </source>
</evidence>
<dbReference type="AlphaFoldDB" id="A0AAE3G3T9"/>
<organism evidence="2 3">
    <name type="scientific">Natronocella acetinitrilica</name>
    <dbReference type="NCBI Taxonomy" id="414046"/>
    <lineage>
        <taxon>Bacteria</taxon>
        <taxon>Pseudomonadati</taxon>
        <taxon>Pseudomonadota</taxon>
        <taxon>Gammaproteobacteria</taxon>
        <taxon>Chromatiales</taxon>
        <taxon>Ectothiorhodospiraceae</taxon>
        <taxon>Natronocella</taxon>
    </lineage>
</organism>
<dbReference type="RefSeq" id="WP_253476061.1">
    <property type="nucleotide sequence ID" value="NZ_JALJXV010000003.1"/>
</dbReference>
<feature type="coiled-coil region" evidence="1">
    <location>
        <begin position="28"/>
        <end position="114"/>
    </location>
</feature>
<name>A0AAE3G3T9_9GAMM</name>
<proteinExistence type="predicted"/>
<reference evidence="2" key="1">
    <citation type="submission" date="2022-03" db="EMBL/GenBank/DDBJ databases">
        <title>Genomic Encyclopedia of Type Strains, Phase III (KMG-III): the genomes of soil and plant-associated and newly described type strains.</title>
        <authorList>
            <person name="Whitman W."/>
        </authorList>
    </citation>
    <scope>NUCLEOTIDE SEQUENCE</scope>
    <source>
        <strain evidence="2">ANL 6-2</strain>
    </source>
</reference>
<evidence type="ECO:0000313" key="2">
    <source>
        <dbReference type="EMBL" id="MCP1674231.1"/>
    </source>
</evidence>
<protein>
    <submittedName>
        <fullName evidence="2">Prefoldin subunit 5</fullName>
    </submittedName>
</protein>
<accession>A0AAE3G3T9</accession>
<gene>
    <name evidence="2" type="ORF">J2T57_001333</name>
</gene>
<dbReference type="Proteomes" id="UP001205843">
    <property type="component" value="Unassembled WGS sequence"/>
</dbReference>
<evidence type="ECO:0000256" key="1">
    <source>
        <dbReference type="SAM" id="Coils"/>
    </source>
</evidence>
<comment type="caution">
    <text evidence="2">The sequence shown here is derived from an EMBL/GenBank/DDBJ whole genome shotgun (WGS) entry which is preliminary data.</text>
</comment>